<keyword evidence="5 14" id="KW-0963">Cytoplasm</keyword>
<feature type="site" description="Interaction with tRNA" evidence="14">
    <location>
        <position position="131"/>
    </location>
</feature>
<evidence type="ECO:0000256" key="13">
    <source>
        <dbReference type="ARBA" id="ARBA00051542"/>
    </source>
</evidence>
<evidence type="ECO:0000256" key="6">
    <source>
        <dbReference type="ARBA" id="ARBA00022555"/>
    </source>
</evidence>
<feature type="binding site" evidence="14">
    <location>
        <position position="41"/>
    </location>
    <ligand>
        <name>ATP</name>
        <dbReference type="ChEBI" id="CHEBI:30616"/>
    </ligand>
</feature>
<dbReference type="Proteomes" id="UP000471298">
    <property type="component" value="Unassembled WGS sequence"/>
</dbReference>
<dbReference type="FunFam" id="2.30.30.280:FF:000001">
    <property type="entry name" value="tRNA-specific 2-thiouridylase MnmA"/>
    <property type="match status" value="1"/>
</dbReference>
<keyword evidence="9 14" id="KW-0547">Nucleotide-binding</keyword>
<comment type="function">
    <text evidence="14">Catalyzes the 2-thiolation of uridine at the wobble position (U34) of tRNA, leading to the formation of s(2)U34.</text>
</comment>
<dbReference type="AlphaFoldDB" id="A0A6N7EX64"/>
<evidence type="ECO:0000259" key="15">
    <source>
        <dbReference type="PROSITE" id="PS50206"/>
    </source>
</evidence>
<dbReference type="Pfam" id="PF20258">
    <property type="entry name" value="tRNA_Me_trans_C"/>
    <property type="match status" value="1"/>
</dbReference>
<dbReference type="InterPro" id="IPR046884">
    <property type="entry name" value="MnmA-like_central"/>
</dbReference>
<dbReference type="InterPro" id="IPR023382">
    <property type="entry name" value="MnmA-like_central_sf"/>
</dbReference>
<dbReference type="RefSeq" id="WP_152810203.1">
    <property type="nucleotide sequence ID" value="NZ_WHNW01000004.1"/>
</dbReference>
<keyword evidence="7 14" id="KW-0808">Transferase</keyword>
<dbReference type="GO" id="GO:0103016">
    <property type="term" value="F:tRNA-uridine 2-sulfurtransferase activity"/>
    <property type="evidence" value="ECO:0007669"/>
    <property type="project" value="UniProtKB-EC"/>
</dbReference>
<dbReference type="GO" id="GO:0005524">
    <property type="term" value="F:ATP binding"/>
    <property type="evidence" value="ECO:0007669"/>
    <property type="project" value="UniProtKB-KW"/>
</dbReference>
<dbReference type="SUPFAM" id="SSF52402">
    <property type="entry name" value="Adenine nucleotide alpha hydrolases-like"/>
    <property type="match status" value="1"/>
</dbReference>
<dbReference type="NCBIfam" id="TIGR00420">
    <property type="entry name" value="trmU"/>
    <property type="match status" value="1"/>
</dbReference>
<dbReference type="CDD" id="cd01998">
    <property type="entry name" value="MnmA_TRMU-like"/>
    <property type="match status" value="1"/>
</dbReference>
<evidence type="ECO:0000256" key="4">
    <source>
        <dbReference type="ARBA" id="ARBA00013805"/>
    </source>
</evidence>
<evidence type="ECO:0000313" key="17">
    <source>
        <dbReference type="Proteomes" id="UP000471298"/>
    </source>
</evidence>
<dbReference type="InterPro" id="IPR014729">
    <property type="entry name" value="Rossmann-like_a/b/a_fold"/>
</dbReference>
<evidence type="ECO:0000256" key="5">
    <source>
        <dbReference type="ARBA" id="ARBA00022490"/>
    </source>
</evidence>
<evidence type="ECO:0000256" key="12">
    <source>
        <dbReference type="ARBA" id="ARBA00023157"/>
    </source>
</evidence>
<keyword evidence="8 14" id="KW-0819">tRNA processing</keyword>
<comment type="subcellular location">
    <subcellularLocation>
        <location evidence="1 14">Cytoplasm</location>
    </subcellularLocation>
</comment>
<dbReference type="FunFam" id="2.40.30.10:FF:000023">
    <property type="entry name" value="tRNA-specific 2-thiouridylase MnmA"/>
    <property type="match status" value="1"/>
</dbReference>
<feature type="region of interest" description="Interaction with tRNA" evidence="14">
    <location>
        <begin position="313"/>
        <end position="314"/>
    </location>
</feature>
<comment type="similarity">
    <text evidence="2 14">Belongs to the MnmA/TRMU family.</text>
</comment>
<dbReference type="InterPro" id="IPR046885">
    <property type="entry name" value="MnmA-like_C"/>
</dbReference>
<feature type="domain" description="Rhodanese" evidence="15">
    <location>
        <begin position="6"/>
        <end position="52"/>
    </location>
</feature>
<feature type="active site" description="Cysteine persulfide intermediate" evidence="14">
    <location>
        <position position="202"/>
    </location>
</feature>
<dbReference type="Gene3D" id="2.40.30.10">
    <property type="entry name" value="Translation factors"/>
    <property type="match status" value="1"/>
</dbReference>
<organism evidence="16 17">
    <name type="scientific">Ostreibacterium oceani</name>
    <dbReference type="NCBI Taxonomy" id="2654998"/>
    <lineage>
        <taxon>Bacteria</taxon>
        <taxon>Pseudomonadati</taxon>
        <taxon>Pseudomonadota</taxon>
        <taxon>Gammaproteobacteria</taxon>
        <taxon>Cardiobacteriales</taxon>
        <taxon>Ostreibacteriaceae</taxon>
        <taxon>Ostreibacterium</taxon>
    </lineage>
</organism>
<feature type="binding site" evidence="14">
    <location>
        <begin position="15"/>
        <end position="22"/>
    </location>
    <ligand>
        <name>ATP</name>
        <dbReference type="ChEBI" id="CHEBI:30616"/>
    </ligand>
</feature>
<dbReference type="FunFam" id="3.40.50.620:FF:000004">
    <property type="entry name" value="tRNA-specific 2-thiouridylase MnmA"/>
    <property type="match status" value="1"/>
</dbReference>
<dbReference type="InParanoid" id="A0A6N7EX64"/>
<feature type="region of interest" description="Interaction with target base in tRNA" evidence="14">
    <location>
        <begin position="101"/>
        <end position="103"/>
    </location>
</feature>
<dbReference type="PROSITE" id="PS50206">
    <property type="entry name" value="RHODANESE_3"/>
    <property type="match status" value="1"/>
</dbReference>
<proteinExistence type="inferred from homology"/>
<protein>
    <recommendedName>
        <fullName evidence="4 14">tRNA-specific 2-thiouridylase MnmA</fullName>
        <ecNumber evidence="3 14">2.8.1.13</ecNumber>
    </recommendedName>
</protein>
<dbReference type="FunCoup" id="A0A6N7EX64">
    <property type="interactions" value="536"/>
</dbReference>
<comment type="catalytic activity">
    <reaction evidence="13 14">
        <text>S-sulfanyl-L-cysteinyl-[protein] + uridine(34) in tRNA + AH2 + ATP = 2-thiouridine(34) in tRNA + L-cysteinyl-[protein] + A + AMP + diphosphate + H(+)</text>
        <dbReference type="Rhea" id="RHEA:47032"/>
        <dbReference type="Rhea" id="RHEA-COMP:10131"/>
        <dbReference type="Rhea" id="RHEA-COMP:11726"/>
        <dbReference type="Rhea" id="RHEA-COMP:11727"/>
        <dbReference type="Rhea" id="RHEA-COMP:11728"/>
        <dbReference type="ChEBI" id="CHEBI:13193"/>
        <dbReference type="ChEBI" id="CHEBI:15378"/>
        <dbReference type="ChEBI" id="CHEBI:17499"/>
        <dbReference type="ChEBI" id="CHEBI:29950"/>
        <dbReference type="ChEBI" id="CHEBI:30616"/>
        <dbReference type="ChEBI" id="CHEBI:33019"/>
        <dbReference type="ChEBI" id="CHEBI:61963"/>
        <dbReference type="ChEBI" id="CHEBI:65315"/>
        <dbReference type="ChEBI" id="CHEBI:87170"/>
        <dbReference type="ChEBI" id="CHEBI:456215"/>
        <dbReference type="EC" id="2.8.1.13"/>
    </reaction>
</comment>
<dbReference type="NCBIfam" id="NF001138">
    <property type="entry name" value="PRK00143.1"/>
    <property type="match status" value="1"/>
</dbReference>
<feature type="site" description="Interaction with tRNA" evidence="14">
    <location>
        <position position="346"/>
    </location>
</feature>
<dbReference type="PANTHER" id="PTHR11933:SF5">
    <property type="entry name" value="MITOCHONDRIAL TRNA-SPECIFIC 2-THIOURIDYLASE 1"/>
    <property type="match status" value="1"/>
</dbReference>
<comment type="caution">
    <text evidence="16">The sequence shown here is derived from an EMBL/GenBank/DDBJ whole genome shotgun (WGS) entry which is preliminary data.</text>
</comment>
<evidence type="ECO:0000256" key="8">
    <source>
        <dbReference type="ARBA" id="ARBA00022694"/>
    </source>
</evidence>
<keyword evidence="11 14" id="KW-0694">RNA-binding</keyword>
<dbReference type="InterPro" id="IPR004506">
    <property type="entry name" value="MnmA-like"/>
</dbReference>
<evidence type="ECO:0000313" key="16">
    <source>
        <dbReference type="EMBL" id="MPV86175.1"/>
    </source>
</evidence>
<dbReference type="GO" id="GO:0002143">
    <property type="term" value="P:tRNA wobble position uridine thiolation"/>
    <property type="evidence" value="ECO:0007669"/>
    <property type="project" value="TreeGrafter"/>
</dbReference>
<evidence type="ECO:0000256" key="10">
    <source>
        <dbReference type="ARBA" id="ARBA00022840"/>
    </source>
</evidence>
<accession>A0A6N7EX64</accession>
<dbReference type="Pfam" id="PF03054">
    <property type="entry name" value="tRNA_Me_trans"/>
    <property type="match status" value="1"/>
</dbReference>
<dbReference type="Gene3D" id="3.40.50.620">
    <property type="entry name" value="HUPs"/>
    <property type="match status" value="1"/>
</dbReference>
<comment type="caution">
    <text evidence="14">Lacks conserved residue(s) required for the propagation of feature annotation.</text>
</comment>
<dbReference type="HAMAP" id="MF_00144">
    <property type="entry name" value="tRNA_thiouridyl_MnmA"/>
    <property type="match status" value="1"/>
</dbReference>
<evidence type="ECO:0000256" key="9">
    <source>
        <dbReference type="ARBA" id="ARBA00022741"/>
    </source>
</evidence>
<reference evidence="16 17" key="1">
    <citation type="submission" date="2019-10" db="EMBL/GenBank/DDBJ databases">
        <title>Cardiobacteriales fam. a chemoheterotrophic member of the order Cardiobacteriales, and proposal of Cardiobacteriales fam. nov.</title>
        <authorList>
            <person name="Wang C."/>
        </authorList>
    </citation>
    <scope>NUCLEOTIDE SEQUENCE [LARGE SCALE GENOMIC DNA]</scope>
    <source>
        <strain evidence="16 17">ML27</strain>
    </source>
</reference>
<sequence length="370" mass="41395">MTNFLPDKNQRIVVGISGGVDSSVAAYLLKNAGYDVHGVFMKNWEETFSPGYCTAEDDVCDAKDVCESIGIPLHTVNFSKEYEARVFSHFLTEYRAGRTPNPDVLCNREIKFSELAHFAKQLGSRYVATGHYCRRVNIGHDAALFRAYDTNKDQTYFLNAITQQQLQMALFPLGDMDKPQVRKMAAAADLITSDKKDSTGICFIGERNFKAFLRHYLPAQPGLIVTPSGEIVGEHDGLMYYTIGQRQGLGIGGLANYDDTPWFVSDKNLENNQLVVVQGTENPALYKSCLIAGQLNWLRKPAVDGMTLTAKTRYRQDDQPCTIRYLTNDKLSVRFDTPQRALTLGQYVVFYDQAECLGGGVIEETLVDDK</sequence>
<dbReference type="Gene3D" id="2.30.30.280">
    <property type="entry name" value="Adenine nucleotide alpha hydrolases-like domains"/>
    <property type="match status" value="1"/>
</dbReference>
<gene>
    <name evidence="14 16" type="primary">mnmA</name>
    <name evidence="16" type="ORF">GCU85_05455</name>
</gene>
<keyword evidence="10 14" id="KW-0067">ATP-binding</keyword>
<evidence type="ECO:0000256" key="2">
    <source>
        <dbReference type="ARBA" id="ARBA00006191"/>
    </source>
</evidence>
<evidence type="ECO:0000256" key="1">
    <source>
        <dbReference type="ARBA" id="ARBA00004496"/>
    </source>
</evidence>
<dbReference type="Pfam" id="PF20259">
    <property type="entry name" value="tRNA_Me_trans_M"/>
    <property type="match status" value="1"/>
</dbReference>
<keyword evidence="6 14" id="KW-0820">tRNA-binding</keyword>
<feature type="binding site" evidence="14">
    <location>
        <position position="130"/>
    </location>
    <ligand>
        <name>ATP</name>
        <dbReference type="ChEBI" id="CHEBI:30616"/>
    </ligand>
</feature>
<evidence type="ECO:0000256" key="3">
    <source>
        <dbReference type="ARBA" id="ARBA00011949"/>
    </source>
</evidence>
<feature type="active site" description="Nucleophile" evidence="14">
    <location>
        <position position="106"/>
    </location>
</feature>
<dbReference type="InterPro" id="IPR001763">
    <property type="entry name" value="Rhodanese-like_dom"/>
</dbReference>
<keyword evidence="12" id="KW-1015">Disulfide bond</keyword>
<dbReference type="EC" id="2.8.1.13" evidence="3 14"/>
<keyword evidence="17" id="KW-1185">Reference proteome</keyword>
<evidence type="ECO:0000256" key="11">
    <source>
        <dbReference type="ARBA" id="ARBA00022884"/>
    </source>
</evidence>
<dbReference type="GO" id="GO:0005737">
    <property type="term" value="C:cytoplasm"/>
    <property type="evidence" value="ECO:0007669"/>
    <property type="project" value="UniProtKB-SubCell"/>
</dbReference>
<evidence type="ECO:0000256" key="14">
    <source>
        <dbReference type="HAMAP-Rule" id="MF_00144"/>
    </source>
</evidence>
<feature type="region of interest" description="Interaction with tRNA" evidence="14">
    <location>
        <begin position="152"/>
        <end position="154"/>
    </location>
</feature>
<dbReference type="GO" id="GO:0000049">
    <property type="term" value="F:tRNA binding"/>
    <property type="evidence" value="ECO:0007669"/>
    <property type="project" value="UniProtKB-KW"/>
</dbReference>
<evidence type="ECO:0000256" key="7">
    <source>
        <dbReference type="ARBA" id="ARBA00022679"/>
    </source>
</evidence>
<dbReference type="PANTHER" id="PTHR11933">
    <property type="entry name" value="TRNA 5-METHYLAMINOMETHYL-2-THIOURIDYLATE -METHYLTRANSFERASE"/>
    <property type="match status" value="1"/>
</dbReference>
<dbReference type="EMBL" id="WHNW01000004">
    <property type="protein sequence ID" value="MPV86175.1"/>
    <property type="molecule type" value="Genomic_DNA"/>
</dbReference>
<name>A0A6N7EX64_9GAMM</name>